<protein>
    <submittedName>
        <fullName evidence="7">Fimbrial protein</fullName>
    </submittedName>
</protein>
<reference evidence="8" key="1">
    <citation type="journal article" date="2019" name="Int. J. Syst. Evol. Microbiol.">
        <title>The Global Catalogue of Microorganisms (GCM) 10K type strain sequencing project: providing services to taxonomists for standard genome sequencing and annotation.</title>
        <authorList>
            <consortium name="The Broad Institute Genomics Platform"/>
            <consortium name="The Broad Institute Genome Sequencing Center for Infectious Disease"/>
            <person name="Wu L."/>
            <person name="Ma J."/>
        </authorList>
    </citation>
    <scope>NUCLEOTIDE SEQUENCE [LARGE SCALE GENOMIC DNA]</scope>
    <source>
        <strain evidence="8">KCTC 42875</strain>
    </source>
</reference>
<keyword evidence="8" id="KW-1185">Reference proteome</keyword>
<keyword evidence="3 5" id="KW-0732">Signal</keyword>
<dbReference type="Pfam" id="PF00419">
    <property type="entry name" value="Fimbrial"/>
    <property type="match status" value="1"/>
</dbReference>
<evidence type="ECO:0000256" key="2">
    <source>
        <dbReference type="ARBA" id="ARBA00006671"/>
    </source>
</evidence>
<dbReference type="InterPro" id="IPR050263">
    <property type="entry name" value="Bact_Fimbrial_Adh_Pro"/>
</dbReference>
<dbReference type="InterPro" id="IPR000259">
    <property type="entry name" value="Adhesion_dom_fimbrial"/>
</dbReference>
<evidence type="ECO:0000256" key="1">
    <source>
        <dbReference type="ARBA" id="ARBA00004561"/>
    </source>
</evidence>
<keyword evidence="4" id="KW-0281">Fimbrium</keyword>
<evidence type="ECO:0000256" key="3">
    <source>
        <dbReference type="ARBA" id="ARBA00022729"/>
    </source>
</evidence>
<feature type="signal peptide" evidence="5">
    <location>
        <begin position="1"/>
        <end position="43"/>
    </location>
</feature>
<dbReference type="RefSeq" id="WP_386758484.1">
    <property type="nucleotide sequence ID" value="NZ_JBHRXK010000002.1"/>
</dbReference>
<dbReference type="PANTHER" id="PTHR33420:SF3">
    <property type="entry name" value="FIMBRIAL SUBUNIT ELFA"/>
    <property type="match status" value="1"/>
</dbReference>
<dbReference type="Proteomes" id="UP001595740">
    <property type="component" value="Unassembled WGS sequence"/>
</dbReference>
<organism evidence="7 8">
    <name type="scientific">Lysobacter cavernae</name>
    <dbReference type="NCBI Taxonomy" id="1685901"/>
    <lineage>
        <taxon>Bacteria</taxon>
        <taxon>Pseudomonadati</taxon>
        <taxon>Pseudomonadota</taxon>
        <taxon>Gammaproteobacteria</taxon>
        <taxon>Lysobacterales</taxon>
        <taxon>Lysobacteraceae</taxon>
        <taxon>Lysobacter</taxon>
    </lineage>
</organism>
<evidence type="ECO:0000256" key="5">
    <source>
        <dbReference type="SAM" id="SignalP"/>
    </source>
</evidence>
<name>A0ABV7RN06_9GAMM</name>
<proteinExistence type="inferred from homology"/>
<gene>
    <name evidence="7" type="ORF">ACFOLC_06925</name>
</gene>
<dbReference type="InterPro" id="IPR036937">
    <property type="entry name" value="Adhesion_dom_fimbrial_sf"/>
</dbReference>
<dbReference type="Gene3D" id="2.60.40.3310">
    <property type="match status" value="1"/>
</dbReference>
<dbReference type="SUPFAM" id="SSF49401">
    <property type="entry name" value="Bacterial adhesins"/>
    <property type="match status" value="2"/>
</dbReference>
<dbReference type="PANTHER" id="PTHR33420">
    <property type="entry name" value="FIMBRIAL SUBUNIT ELFA-RELATED"/>
    <property type="match status" value="1"/>
</dbReference>
<comment type="similarity">
    <text evidence="2">Belongs to the fimbrial protein family.</text>
</comment>
<sequence>MNLPDLPLDLAPRTVARVRSLMRLLALLAIVAGLAALPWSAQAATSNCSTSGGVISFGTVVVSSSQATGSVIAEVPVSMTFNCTGIPALTGNQGLYLQAGDLATRHSSDTGSGGIVFATSVAGVALKLTGSPFQPSSNACLRCGPGATRGFEIGPITSNGGSGSITENFTAQLIKTGTIAPGTLNTIRLMQFYWYEYGVTPSSGPMATPLQVSAAIVRTPTCGVNAGTKDFTVTLPTISVRSLPAPNGTTAGRTGFNLNLTCEAGVNTRVTLDSNRQHASLTGVVRQALGSGNANNVGVQILDSAFNPVPFDSARPVGISPSGAWQIPFYVQYYRLGAPGAGRVSATVTYTMTYN</sequence>
<comment type="subcellular location">
    <subcellularLocation>
        <location evidence="1">Fimbrium</location>
    </subcellularLocation>
</comment>
<evidence type="ECO:0000259" key="6">
    <source>
        <dbReference type="Pfam" id="PF00419"/>
    </source>
</evidence>
<evidence type="ECO:0000313" key="7">
    <source>
        <dbReference type="EMBL" id="MFC3550750.1"/>
    </source>
</evidence>
<dbReference type="InterPro" id="IPR008966">
    <property type="entry name" value="Adhesion_dom_sf"/>
</dbReference>
<evidence type="ECO:0000313" key="8">
    <source>
        <dbReference type="Proteomes" id="UP001595740"/>
    </source>
</evidence>
<feature type="chain" id="PRO_5046870549" evidence="5">
    <location>
        <begin position="44"/>
        <end position="355"/>
    </location>
</feature>
<dbReference type="EMBL" id="JBHRXK010000002">
    <property type="protein sequence ID" value="MFC3550750.1"/>
    <property type="molecule type" value="Genomic_DNA"/>
</dbReference>
<feature type="domain" description="Fimbrial-type adhesion" evidence="6">
    <location>
        <begin position="213"/>
        <end position="354"/>
    </location>
</feature>
<dbReference type="Gene3D" id="2.60.40.1090">
    <property type="entry name" value="Fimbrial-type adhesion domain"/>
    <property type="match status" value="1"/>
</dbReference>
<evidence type="ECO:0000256" key="4">
    <source>
        <dbReference type="ARBA" id="ARBA00023263"/>
    </source>
</evidence>
<comment type="caution">
    <text evidence="7">The sequence shown here is derived from an EMBL/GenBank/DDBJ whole genome shotgun (WGS) entry which is preliminary data.</text>
</comment>
<accession>A0ABV7RN06</accession>